<evidence type="ECO:0000256" key="3">
    <source>
        <dbReference type="ARBA" id="ARBA00023002"/>
    </source>
</evidence>
<dbReference type="InParanoid" id="E5A5R4"/>
<dbReference type="Proteomes" id="UP000002668">
    <property type="component" value="Genome"/>
</dbReference>
<organism evidence="7">
    <name type="scientific">Leptosphaeria maculans (strain JN3 / isolate v23.1.3 / race Av1-4-5-6-7-8)</name>
    <name type="common">Blackleg fungus</name>
    <name type="synonym">Phoma lingam</name>
    <dbReference type="NCBI Taxonomy" id="985895"/>
    <lineage>
        <taxon>Eukaryota</taxon>
        <taxon>Fungi</taxon>
        <taxon>Dikarya</taxon>
        <taxon>Ascomycota</taxon>
        <taxon>Pezizomycotina</taxon>
        <taxon>Dothideomycetes</taxon>
        <taxon>Pleosporomycetidae</taxon>
        <taxon>Pleosporales</taxon>
        <taxon>Pleosporineae</taxon>
        <taxon>Leptosphaeriaceae</taxon>
        <taxon>Plenodomus</taxon>
        <taxon>Plenodomus lingam/Leptosphaeria maculans species complex</taxon>
    </lineage>
</organism>
<dbReference type="VEuPathDB" id="FungiDB:LEMA_P082010.1"/>
<dbReference type="FunCoup" id="E5A5R4">
    <property type="interactions" value="198"/>
</dbReference>
<dbReference type="InterPro" id="IPR013149">
    <property type="entry name" value="ADH-like_C"/>
</dbReference>
<dbReference type="GeneID" id="13286867"/>
<dbReference type="OMA" id="CEACISS"/>
<dbReference type="PANTHER" id="PTHR45348">
    <property type="entry name" value="HYPOTHETICAL OXIDOREDUCTASE (EUROFUNG)"/>
    <property type="match status" value="1"/>
</dbReference>
<dbReference type="AlphaFoldDB" id="E5A5R4"/>
<evidence type="ECO:0000259" key="5">
    <source>
        <dbReference type="Pfam" id="PF08240"/>
    </source>
</evidence>
<feature type="domain" description="Alcohol dehydrogenase-like N-terminal" evidence="5">
    <location>
        <begin position="24"/>
        <end position="104"/>
    </location>
</feature>
<dbReference type="InterPro" id="IPR011032">
    <property type="entry name" value="GroES-like_sf"/>
</dbReference>
<feature type="domain" description="Alcohol dehydrogenase-like C-terminal" evidence="4">
    <location>
        <begin position="168"/>
        <end position="235"/>
    </location>
</feature>
<dbReference type="GO" id="GO:0016651">
    <property type="term" value="F:oxidoreductase activity, acting on NAD(P)H"/>
    <property type="evidence" value="ECO:0007669"/>
    <property type="project" value="InterPro"/>
</dbReference>
<dbReference type="InterPro" id="IPR013154">
    <property type="entry name" value="ADH-like_N"/>
</dbReference>
<reference evidence="7" key="1">
    <citation type="journal article" date="2011" name="Nat. Commun.">
        <title>Effector diversification within compartments of the Leptosphaeria maculans genome affected by Repeat-Induced Point mutations.</title>
        <authorList>
            <person name="Rouxel T."/>
            <person name="Grandaubert J."/>
            <person name="Hane J.K."/>
            <person name="Hoede C."/>
            <person name="van de Wouw A.P."/>
            <person name="Couloux A."/>
            <person name="Dominguez V."/>
            <person name="Anthouard V."/>
            <person name="Bally P."/>
            <person name="Bourras S."/>
            <person name="Cozijnsen A.J."/>
            <person name="Ciuffetti L.M."/>
            <person name="Degrave A."/>
            <person name="Dilmaghani A."/>
            <person name="Duret L."/>
            <person name="Fudal I."/>
            <person name="Goodwin S.B."/>
            <person name="Gout L."/>
            <person name="Glaser N."/>
            <person name="Linglin J."/>
            <person name="Kema G.H.J."/>
            <person name="Lapalu N."/>
            <person name="Lawrence C.B."/>
            <person name="May K."/>
            <person name="Meyer M."/>
            <person name="Ollivier B."/>
            <person name="Poulain J."/>
            <person name="Schoch C.L."/>
            <person name="Simon A."/>
            <person name="Spatafora J.W."/>
            <person name="Stachowiak A."/>
            <person name="Turgeon B.G."/>
            <person name="Tyler B.M."/>
            <person name="Vincent D."/>
            <person name="Weissenbach J."/>
            <person name="Amselem J."/>
            <person name="Quesneville H."/>
            <person name="Oliver R.P."/>
            <person name="Wincker P."/>
            <person name="Balesdent M.-H."/>
            <person name="Howlett B.J."/>
        </authorList>
    </citation>
    <scope>NUCLEOTIDE SEQUENCE [LARGE SCALE GENOMIC DNA]</scope>
    <source>
        <strain evidence="7">JN3 / isolate v23.1.3 / race Av1-4-5-6-7-8</strain>
    </source>
</reference>
<evidence type="ECO:0000313" key="7">
    <source>
        <dbReference type="Proteomes" id="UP000002668"/>
    </source>
</evidence>
<dbReference type="Gene3D" id="3.90.180.10">
    <property type="entry name" value="Medium-chain alcohol dehydrogenases, catalytic domain"/>
    <property type="match status" value="1"/>
</dbReference>
<keyword evidence="7" id="KW-1185">Reference proteome</keyword>
<proteinExistence type="inferred from homology"/>
<gene>
    <name evidence="6" type="ORF">LEMA_P082010.1</name>
</gene>
<comment type="similarity">
    <text evidence="1">Belongs to the zinc-containing alcohol dehydrogenase family.</text>
</comment>
<evidence type="ECO:0000256" key="1">
    <source>
        <dbReference type="ARBA" id="ARBA00008072"/>
    </source>
</evidence>
<dbReference type="Gene3D" id="3.40.50.720">
    <property type="entry name" value="NAD(P)-binding Rossmann-like Domain"/>
    <property type="match status" value="1"/>
</dbReference>
<accession>E5A5R4</accession>
<evidence type="ECO:0000313" key="6">
    <source>
        <dbReference type="EMBL" id="CBX98962.1"/>
    </source>
</evidence>
<protein>
    <submittedName>
        <fullName evidence="6">Similar to oxidoreductase</fullName>
    </submittedName>
</protein>
<dbReference type="InterPro" id="IPR036291">
    <property type="entry name" value="NAD(P)-bd_dom_sf"/>
</dbReference>
<evidence type="ECO:0000256" key="2">
    <source>
        <dbReference type="ARBA" id="ARBA00011245"/>
    </source>
</evidence>
<dbReference type="OrthoDB" id="48317at2759"/>
<dbReference type="HOGENOM" id="CLU_026673_16_1_1"/>
<dbReference type="eggNOG" id="KOG1198">
    <property type="taxonomic scope" value="Eukaryota"/>
</dbReference>
<dbReference type="Pfam" id="PF08240">
    <property type="entry name" value="ADH_N"/>
    <property type="match status" value="1"/>
</dbReference>
<dbReference type="PANTHER" id="PTHR45348:SF2">
    <property type="entry name" value="ZINC-TYPE ALCOHOL DEHYDROGENASE-LIKE PROTEIN C2E1P3.01"/>
    <property type="match status" value="1"/>
</dbReference>
<sequence>MKAIKITTNHTAEVQETSTPNLRDDCVLIRVKAVAVNPSDAKIIDRHGSGGETVGIDLCGSIEKVGSKVDRPWKKGDRIATISHGCNTDRPEEGAFGEYALSKGNLGLQVPSFLSDTEAASLPHAINSCGQALYHFLGLPLPDSSIEVVPLAADPPQWILIYGASTSMGTLAIQFARLSGFRVVAICSPHNFSLALDRGAEKTFDYHSSTCAQEVRHYTSDSLQHVFDCISTSSSAAICEACISSCGGAIASVLPVKYSRKDIKSKKNSGYTSFGEPFTQFGVHTPVIPEDVAFARKNYELAQELLEKGLIKPHPVRLGEGGWEGVLGGIDQLRKGLVSGVKLVYSVS</sequence>
<name>E5A5R4_LEPMJ</name>
<dbReference type="STRING" id="985895.E5A5R4"/>
<dbReference type="InterPro" id="IPR047122">
    <property type="entry name" value="Trans-enoyl_RdTase-like"/>
</dbReference>
<comment type="subunit">
    <text evidence="2">Monomer.</text>
</comment>
<evidence type="ECO:0000259" key="4">
    <source>
        <dbReference type="Pfam" id="PF00107"/>
    </source>
</evidence>
<dbReference type="SUPFAM" id="SSF51735">
    <property type="entry name" value="NAD(P)-binding Rossmann-fold domains"/>
    <property type="match status" value="1"/>
</dbReference>
<dbReference type="SUPFAM" id="SSF50129">
    <property type="entry name" value="GroES-like"/>
    <property type="match status" value="1"/>
</dbReference>
<keyword evidence="3" id="KW-0560">Oxidoreductase</keyword>
<dbReference type="CDD" id="cd08249">
    <property type="entry name" value="enoyl_reductase_like"/>
    <property type="match status" value="1"/>
</dbReference>
<dbReference type="Pfam" id="PF00107">
    <property type="entry name" value="ADH_zinc_N"/>
    <property type="match status" value="1"/>
</dbReference>
<dbReference type="EMBL" id="FP929134">
    <property type="protein sequence ID" value="CBX98962.1"/>
    <property type="molecule type" value="Genomic_DNA"/>
</dbReference>